<dbReference type="InterPro" id="IPR027417">
    <property type="entry name" value="P-loop_NTPase"/>
</dbReference>
<proteinExistence type="predicted"/>
<evidence type="ECO:0000313" key="3">
    <source>
        <dbReference type="EMBL" id="KAJ7771954.1"/>
    </source>
</evidence>
<comment type="caution">
    <text evidence="3">The sequence shown here is derived from an EMBL/GenBank/DDBJ whole genome shotgun (WGS) entry which is preliminary data.</text>
</comment>
<evidence type="ECO:0000259" key="2">
    <source>
        <dbReference type="Pfam" id="PF24883"/>
    </source>
</evidence>
<feature type="domain" description="Nephrocystin 3-like N-terminal" evidence="2">
    <location>
        <begin position="153"/>
        <end position="284"/>
    </location>
</feature>
<dbReference type="EMBL" id="JARJLG010000020">
    <property type="protein sequence ID" value="KAJ7771954.1"/>
    <property type="molecule type" value="Genomic_DNA"/>
</dbReference>
<dbReference type="SUPFAM" id="SSF52540">
    <property type="entry name" value="P-loop containing nucleoside triphosphate hydrolases"/>
    <property type="match status" value="1"/>
</dbReference>
<sequence>MLWNKKEAKEYLDQFERAKSLLNVWLSVGVWDATQQQRKKQENDHADQRLDHHLLGPGIRPDILTSVTIAASDQRNYHDKAKREKILDWISGLNFLERQADIFKALQERGNGSSRIEPSMSGNLILGNFCGVVECMRPTLYLILSSDSKGPAAGAGKTVLASLVVDHLQARVQNDNSGVMCIFLNHKETGTQTLPNLIGSLWKQLILGKPIPSTMHDLYEKHRERHTRPSEDELVAVLHTAVAEYSRAYVIVDAADEYPEDRRHLLLEYLAKMGPTVNVLITSRKLHDPTLISNLTFRTSMQILKTPRLSKHVERRPELREEIETTIINNTQGMFLLTKLHIGSLTTQKTV</sequence>
<keyword evidence="1" id="KW-0677">Repeat</keyword>
<name>A0AAD7JU81_9AGAR</name>
<dbReference type="InterPro" id="IPR056884">
    <property type="entry name" value="NPHP3-like_N"/>
</dbReference>
<dbReference type="PANTHER" id="PTHR10039">
    <property type="entry name" value="AMELOGENIN"/>
    <property type="match status" value="1"/>
</dbReference>
<dbReference type="AlphaFoldDB" id="A0AAD7JU81"/>
<evidence type="ECO:0000313" key="4">
    <source>
        <dbReference type="Proteomes" id="UP001215280"/>
    </source>
</evidence>
<gene>
    <name evidence="3" type="ORF">DFH07DRAFT_953246</name>
</gene>
<reference evidence="3" key="1">
    <citation type="submission" date="2023-03" db="EMBL/GenBank/DDBJ databases">
        <title>Massive genome expansion in bonnet fungi (Mycena s.s.) driven by repeated elements and novel gene families across ecological guilds.</title>
        <authorList>
            <consortium name="Lawrence Berkeley National Laboratory"/>
            <person name="Harder C.B."/>
            <person name="Miyauchi S."/>
            <person name="Viragh M."/>
            <person name="Kuo A."/>
            <person name="Thoen E."/>
            <person name="Andreopoulos B."/>
            <person name="Lu D."/>
            <person name="Skrede I."/>
            <person name="Drula E."/>
            <person name="Henrissat B."/>
            <person name="Morin E."/>
            <person name="Kohler A."/>
            <person name="Barry K."/>
            <person name="LaButti K."/>
            <person name="Morin E."/>
            <person name="Salamov A."/>
            <person name="Lipzen A."/>
            <person name="Mereny Z."/>
            <person name="Hegedus B."/>
            <person name="Baldrian P."/>
            <person name="Stursova M."/>
            <person name="Weitz H."/>
            <person name="Taylor A."/>
            <person name="Grigoriev I.V."/>
            <person name="Nagy L.G."/>
            <person name="Martin F."/>
            <person name="Kauserud H."/>
        </authorList>
    </citation>
    <scope>NUCLEOTIDE SEQUENCE</scope>
    <source>
        <strain evidence="3">CBHHK188m</strain>
    </source>
</reference>
<dbReference type="Proteomes" id="UP001215280">
    <property type="component" value="Unassembled WGS sequence"/>
</dbReference>
<keyword evidence="4" id="KW-1185">Reference proteome</keyword>
<dbReference type="Gene3D" id="3.40.50.300">
    <property type="entry name" value="P-loop containing nucleotide triphosphate hydrolases"/>
    <property type="match status" value="1"/>
</dbReference>
<evidence type="ECO:0000256" key="1">
    <source>
        <dbReference type="ARBA" id="ARBA00022737"/>
    </source>
</evidence>
<accession>A0AAD7JU81</accession>
<organism evidence="3 4">
    <name type="scientific">Mycena maculata</name>
    <dbReference type="NCBI Taxonomy" id="230809"/>
    <lineage>
        <taxon>Eukaryota</taxon>
        <taxon>Fungi</taxon>
        <taxon>Dikarya</taxon>
        <taxon>Basidiomycota</taxon>
        <taxon>Agaricomycotina</taxon>
        <taxon>Agaricomycetes</taxon>
        <taxon>Agaricomycetidae</taxon>
        <taxon>Agaricales</taxon>
        <taxon>Marasmiineae</taxon>
        <taxon>Mycenaceae</taxon>
        <taxon>Mycena</taxon>
    </lineage>
</organism>
<protein>
    <recommendedName>
        <fullName evidence="2">Nephrocystin 3-like N-terminal domain-containing protein</fullName>
    </recommendedName>
</protein>
<dbReference type="PANTHER" id="PTHR10039:SF15">
    <property type="entry name" value="NACHT DOMAIN-CONTAINING PROTEIN"/>
    <property type="match status" value="1"/>
</dbReference>
<dbReference type="Pfam" id="PF24883">
    <property type="entry name" value="NPHP3_N"/>
    <property type="match status" value="1"/>
</dbReference>